<reference evidence="2 3" key="1">
    <citation type="submission" date="2018-11" db="EMBL/GenBank/DDBJ databases">
        <title>Flavobacterium sp. nov., YIM 102701-2 draft genome.</title>
        <authorList>
            <person name="Li G."/>
            <person name="Jiang Y."/>
        </authorList>
    </citation>
    <scope>NUCLEOTIDE SEQUENCE [LARGE SCALE GENOMIC DNA]</scope>
    <source>
        <strain evidence="2 3">YIM 102701-2</strain>
    </source>
</reference>
<dbReference type="Gene3D" id="3.10.180.10">
    <property type="entry name" value="2,3-Dihydroxybiphenyl 1,2-Dioxygenase, domain 1"/>
    <property type="match status" value="1"/>
</dbReference>
<dbReference type="OrthoDB" id="66829at2"/>
<comment type="caution">
    <text evidence="2">The sequence shown here is derived from an EMBL/GenBank/DDBJ whole genome shotgun (WGS) entry which is preliminary data.</text>
</comment>
<organism evidence="2 3">
    <name type="scientific">Paenimyroides tangerinum</name>
    <dbReference type="NCBI Taxonomy" id="2488728"/>
    <lineage>
        <taxon>Bacteria</taxon>
        <taxon>Pseudomonadati</taxon>
        <taxon>Bacteroidota</taxon>
        <taxon>Flavobacteriia</taxon>
        <taxon>Flavobacteriales</taxon>
        <taxon>Flavobacteriaceae</taxon>
        <taxon>Paenimyroides</taxon>
    </lineage>
</organism>
<dbReference type="AlphaFoldDB" id="A0A3P3W687"/>
<accession>A0A3P3W687</accession>
<name>A0A3P3W687_9FLAO</name>
<dbReference type="InterPro" id="IPR004360">
    <property type="entry name" value="Glyas_Fos-R_dOase_dom"/>
</dbReference>
<evidence type="ECO:0000313" key="2">
    <source>
        <dbReference type="EMBL" id="RRJ90661.1"/>
    </source>
</evidence>
<proteinExistence type="predicted"/>
<keyword evidence="3" id="KW-1185">Reference proteome</keyword>
<dbReference type="PROSITE" id="PS51819">
    <property type="entry name" value="VOC"/>
    <property type="match status" value="1"/>
</dbReference>
<dbReference type="InterPro" id="IPR029068">
    <property type="entry name" value="Glyas_Bleomycin-R_OHBP_Dase"/>
</dbReference>
<evidence type="ECO:0000313" key="3">
    <source>
        <dbReference type="Proteomes" id="UP000275719"/>
    </source>
</evidence>
<dbReference type="EMBL" id="RQVQ01000015">
    <property type="protein sequence ID" value="RRJ90661.1"/>
    <property type="molecule type" value="Genomic_DNA"/>
</dbReference>
<feature type="domain" description="VOC" evidence="1">
    <location>
        <begin position="2"/>
        <end position="117"/>
    </location>
</feature>
<protein>
    <submittedName>
        <fullName evidence="2">Bleomycin resistance family protein</fullName>
    </submittedName>
</protein>
<evidence type="ECO:0000259" key="1">
    <source>
        <dbReference type="PROSITE" id="PS51819"/>
    </source>
</evidence>
<dbReference type="Proteomes" id="UP000275719">
    <property type="component" value="Unassembled WGS sequence"/>
</dbReference>
<dbReference type="InterPro" id="IPR037523">
    <property type="entry name" value="VOC_core"/>
</dbReference>
<sequence length="120" mass="14369">MKFNKLIPMLWTKNLEETVAFYTTVLGFTCREFNKDWQWASLYKDETDIMLAYPNAHFDSEIGFSGSFYFQVNEVEKLWKELKNETEIVYDLEVFDWGMKEFAIKDNNGYILQFGENIEK</sequence>
<dbReference type="Pfam" id="PF00903">
    <property type="entry name" value="Glyoxalase"/>
    <property type="match status" value="1"/>
</dbReference>
<gene>
    <name evidence="2" type="ORF">EG240_08200</name>
</gene>
<dbReference type="SUPFAM" id="SSF54593">
    <property type="entry name" value="Glyoxalase/Bleomycin resistance protein/Dihydroxybiphenyl dioxygenase"/>
    <property type="match status" value="1"/>
</dbReference>